<dbReference type="Proteomes" id="UP000185596">
    <property type="component" value="Unassembled WGS sequence"/>
</dbReference>
<accession>A0A1Q8CNS0</accession>
<evidence type="ECO:0000313" key="2">
    <source>
        <dbReference type="Proteomes" id="UP000185596"/>
    </source>
</evidence>
<dbReference type="InterPro" id="IPR007061">
    <property type="entry name" value="MST-like"/>
</dbReference>
<dbReference type="SUPFAM" id="SSF109854">
    <property type="entry name" value="DinB/YfiT-like putative metalloenzymes"/>
    <property type="match status" value="1"/>
</dbReference>
<comment type="caution">
    <text evidence="1">The sequence shown here is derived from an EMBL/GenBank/DDBJ whole genome shotgun (WGS) entry which is preliminary data.</text>
</comment>
<reference evidence="1 2" key="1">
    <citation type="submission" date="2016-12" db="EMBL/GenBank/DDBJ databases">
        <title>The draft genome sequence of Actinophytocola sp. 11-183.</title>
        <authorList>
            <person name="Wang W."/>
            <person name="Yuan L."/>
        </authorList>
    </citation>
    <scope>NUCLEOTIDE SEQUENCE [LARGE SCALE GENOMIC DNA]</scope>
    <source>
        <strain evidence="1 2">11-183</strain>
    </source>
</reference>
<evidence type="ECO:0000313" key="1">
    <source>
        <dbReference type="EMBL" id="OLF15978.1"/>
    </source>
</evidence>
<gene>
    <name evidence="1" type="ORF">BU204_18940</name>
</gene>
<organism evidence="1 2">
    <name type="scientific">Actinophytocola xanthii</name>
    <dbReference type="NCBI Taxonomy" id="1912961"/>
    <lineage>
        <taxon>Bacteria</taxon>
        <taxon>Bacillati</taxon>
        <taxon>Actinomycetota</taxon>
        <taxon>Actinomycetes</taxon>
        <taxon>Pseudonocardiales</taxon>
        <taxon>Pseudonocardiaceae</taxon>
    </lineage>
</organism>
<dbReference type="OrthoDB" id="4548523at2"/>
<dbReference type="RefSeq" id="WP_075127030.1">
    <property type="nucleotide sequence ID" value="NZ_MSIE01000034.1"/>
</dbReference>
<dbReference type="Gene3D" id="1.20.120.450">
    <property type="entry name" value="dinb family like domain"/>
    <property type="match status" value="1"/>
</dbReference>
<dbReference type="STRING" id="1912961.BU204_18940"/>
<dbReference type="InterPro" id="IPR034660">
    <property type="entry name" value="DinB/YfiT-like"/>
</dbReference>
<dbReference type="EMBL" id="MSIE01000034">
    <property type="protein sequence ID" value="OLF15978.1"/>
    <property type="molecule type" value="Genomic_DNA"/>
</dbReference>
<name>A0A1Q8CNS0_9PSEU</name>
<protein>
    <submittedName>
        <fullName evidence="1">Mini-circle protein</fullName>
    </submittedName>
</protein>
<dbReference type="Pfam" id="PF04978">
    <property type="entry name" value="MST"/>
    <property type="match status" value="1"/>
</dbReference>
<dbReference type="AlphaFoldDB" id="A0A1Q8CNS0"/>
<sequence length="170" mass="19106">MTPPRVRPDFTADERSQLVGWFDLQRAIIHWKCEGVSEADAHRAVLPKSPLMTLAGLVSHLRWTEHCWFEVLFGNTGAETNPQFSETEDADWAVGDVALATLLEDYQRQCDRSNQILAEHSLDERGQNPDYGAGSASLRWMVLHMIEETARHAGHADAVRELLDGGTGYY</sequence>
<proteinExistence type="predicted"/>
<keyword evidence="2" id="KW-1185">Reference proteome</keyword>